<organism evidence="3 4">
    <name type="scientific">Heterobasidion irregulare (strain TC 32-1)</name>
    <dbReference type="NCBI Taxonomy" id="747525"/>
    <lineage>
        <taxon>Eukaryota</taxon>
        <taxon>Fungi</taxon>
        <taxon>Dikarya</taxon>
        <taxon>Basidiomycota</taxon>
        <taxon>Agaricomycotina</taxon>
        <taxon>Agaricomycetes</taxon>
        <taxon>Russulales</taxon>
        <taxon>Bondarzewiaceae</taxon>
        <taxon>Heterobasidion</taxon>
        <taxon>Heterobasidion annosum species complex</taxon>
    </lineage>
</organism>
<proteinExistence type="predicted"/>
<dbReference type="Proteomes" id="UP000030671">
    <property type="component" value="Unassembled WGS sequence"/>
</dbReference>
<keyword evidence="2" id="KW-1133">Transmembrane helix</keyword>
<dbReference type="KEGG" id="hir:HETIRDRAFT_417964"/>
<sequence>MKVEKKGILLDSVRIHLRAVYRNSGSSRQRRRRRVQKGHEGVGPELDRSITAHLRSTVQLTLYPILDDLLLCNGSTASWQCDSRFVKPASVISQVSVVCMICALIVHSFAAIISFLAAFALIRYKLKEAKKEELKVEGFAYASPISAEAQSIAQEGTDDEPSCSDPKLSNHPSTVDLADPTFPPILSYHYTPINFPIFATDPHLEQVGPFRTRQPPTGLLERAHTLCISMATVGFILIMIGIVFWAWAQLSISVSVAATAAVVMCTGPAVGILFFGA</sequence>
<evidence type="ECO:0000313" key="4">
    <source>
        <dbReference type="Proteomes" id="UP000030671"/>
    </source>
</evidence>
<dbReference type="EMBL" id="KI925458">
    <property type="protein sequence ID" value="ETW81941.1"/>
    <property type="molecule type" value="Genomic_DNA"/>
</dbReference>
<protein>
    <submittedName>
        <fullName evidence="3">Uncharacterized protein</fullName>
    </submittedName>
</protein>
<accession>W4KA43</accession>
<dbReference type="InParanoid" id="W4KA43"/>
<feature type="region of interest" description="Disordered" evidence="1">
    <location>
        <begin position="24"/>
        <end position="44"/>
    </location>
</feature>
<keyword evidence="2" id="KW-0472">Membrane</keyword>
<evidence type="ECO:0000313" key="3">
    <source>
        <dbReference type="EMBL" id="ETW81941.1"/>
    </source>
</evidence>
<dbReference type="RefSeq" id="XP_009546531.1">
    <property type="nucleotide sequence ID" value="XM_009548236.1"/>
</dbReference>
<feature type="transmembrane region" description="Helical" evidence="2">
    <location>
        <begin position="95"/>
        <end position="122"/>
    </location>
</feature>
<dbReference type="AlphaFoldDB" id="W4KA43"/>
<keyword evidence="4" id="KW-1185">Reference proteome</keyword>
<reference evidence="3 4" key="1">
    <citation type="journal article" date="2012" name="New Phytol.">
        <title>Insight into trade-off between wood decay and parasitism from the genome of a fungal forest pathogen.</title>
        <authorList>
            <person name="Olson A."/>
            <person name="Aerts A."/>
            <person name="Asiegbu F."/>
            <person name="Belbahri L."/>
            <person name="Bouzid O."/>
            <person name="Broberg A."/>
            <person name="Canback B."/>
            <person name="Coutinho P.M."/>
            <person name="Cullen D."/>
            <person name="Dalman K."/>
            <person name="Deflorio G."/>
            <person name="van Diepen L.T."/>
            <person name="Dunand C."/>
            <person name="Duplessis S."/>
            <person name="Durling M."/>
            <person name="Gonthier P."/>
            <person name="Grimwood J."/>
            <person name="Fossdal C.G."/>
            <person name="Hansson D."/>
            <person name="Henrissat B."/>
            <person name="Hietala A."/>
            <person name="Himmelstrand K."/>
            <person name="Hoffmeister D."/>
            <person name="Hogberg N."/>
            <person name="James T.Y."/>
            <person name="Karlsson M."/>
            <person name="Kohler A."/>
            <person name="Kues U."/>
            <person name="Lee Y.H."/>
            <person name="Lin Y.C."/>
            <person name="Lind M."/>
            <person name="Lindquist E."/>
            <person name="Lombard V."/>
            <person name="Lucas S."/>
            <person name="Lunden K."/>
            <person name="Morin E."/>
            <person name="Murat C."/>
            <person name="Park J."/>
            <person name="Raffaello T."/>
            <person name="Rouze P."/>
            <person name="Salamov A."/>
            <person name="Schmutz J."/>
            <person name="Solheim H."/>
            <person name="Stahlberg J."/>
            <person name="Velez H."/>
            <person name="de Vries R.P."/>
            <person name="Wiebenga A."/>
            <person name="Woodward S."/>
            <person name="Yakovlev I."/>
            <person name="Garbelotto M."/>
            <person name="Martin F."/>
            <person name="Grigoriev I.V."/>
            <person name="Stenlid J."/>
        </authorList>
    </citation>
    <scope>NUCLEOTIDE SEQUENCE [LARGE SCALE GENOMIC DNA]</scope>
    <source>
        <strain evidence="3 4">TC 32-1</strain>
    </source>
</reference>
<evidence type="ECO:0000256" key="2">
    <source>
        <dbReference type="SAM" id="Phobius"/>
    </source>
</evidence>
<feature type="transmembrane region" description="Helical" evidence="2">
    <location>
        <begin position="254"/>
        <end position="275"/>
    </location>
</feature>
<keyword evidence="2" id="KW-0812">Transmembrane</keyword>
<evidence type="ECO:0000256" key="1">
    <source>
        <dbReference type="SAM" id="MobiDB-lite"/>
    </source>
</evidence>
<name>W4KA43_HETIT</name>
<dbReference type="GeneID" id="20673434"/>
<feature type="transmembrane region" description="Helical" evidence="2">
    <location>
        <begin position="223"/>
        <end position="248"/>
    </location>
</feature>
<gene>
    <name evidence="3" type="ORF">HETIRDRAFT_417964</name>
</gene>
<dbReference type="HOGENOM" id="CLU_1004946_0_0_1"/>
<dbReference type="OrthoDB" id="2653987at2759"/>